<evidence type="ECO:0000256" key="1">
    <source>
        <dbReference type="SAM" id="MobiDB-lite"/>
    </source>
</evidence>
<dbReference type="Proteomes" id="UP000256690">
    <property type="component" value="Unassembled WGS sequence"/>
</dbReference>
<comment type="caution">
    <text evidence="2">The sequence shown here is derived from an EMBL/GenBank/DDBJ whole genome shotgun (WGS) entry which is preliminary data.</text>
</comment>
<feature type="compositionally biased region" description="Basic and acidic residues" evidence="1">
    <location>
        <begin position="32"/>
        <end position="46"/>
    </location>
</feature>
<gene>
    <name evidence="2" type="ORF">DSM5745_01025</name>
</gene>
<dbReference type="RefSeq" id="XP_026608886.1">
    <property type="nucleotide sequence ID" value="XM_026743041.1"/>
</dbReference>
<evidence type="ECO:0000313" key="3">
    <source>
        <dbReference type="Proteomes" id="UP000256690"/>
    </source>
</evidence>
<name>A0A3D8T574_9EURO</name>
<sequence length="96" mass="10706">MFESNQGTRVSDDDLDTNIDLQLRADEAFDSKEGQTVEFEHADKENPTLTRRLRPGEGHGHFAHDLEKASVAGKKGGELSRAYWPGRGRTPSSIHE</sequence>
<evidence type="ECO:0000313" key="2">
    <source>
        <dbReference type="EMBL" id="RDW93703.1"/>
    </source>
</evidence>
<protein>
    <submittedName>
        <fullName evidence="2">Uncharacterized protein</fullName>
    </submittedName>
</protein>
<accession>A0A3D8T574</accession>
<dbReference type="EMBL" id="PVWQ01000001">
    <property type="protein sequence ID" value="RDW93703.1"/>
    <property type="molecule type" value="Genomic_DNA"/>
</dbReference>
<dbReference type="GeneID" id="38111395"/>
<dbReference type="AlphaFoldDB" id="A0A3D8T574"/>
<organism evidence="2 3">
    <name type="scientific">Aspergillus mulundensis</name>
    <dbReference type="NCBI Taxonomy" id="1810919"/>
    <lineage>
        <taxon>Eukaryota</taxon>
        <taxon>Fungi</taxon>
        <taxon>Dikarya</taxon>
        <taxon>Ascomycota</taxon>
        <taxon>Pezizomycotina</taxon>
        <taxon>Eurotiomycetes</taxon>
        <taxon>Eurotiomycetidae</taxon>
        <taxon>Eurotiales</taxon>
        <taxon>Aspergillaceae</taxon>
        <taxon>Aspergillus</taxon>
        <taxon>Aspergillus subgen. Nidulantes</taxon>
    </lineage>
</organism>
<feature type="region of interest" description="Disordered" evidence="1">
    <location>
        <begin position="32"/>
        <end position="96"/>
    </location>
</feature>
<proteinExistence type="predicted"/>
<keyword evidence="3" id="KW-1185">Reference proteome</keyword>
<reference evidence="2 3" key="1">
    <citation type="journal article" date="2018" name="IMA Fungus">
        <title>IMA Genome-F 9: Draft genome sequence of Annulohypoxylon stygium, Aspergillus mulundensis, Berkeleyomyces basicola (syn. Thielaviopsis basicola), Ceratocystis smalleyi, two Cercospora beticola strains, Coleophoma cylindrospora, Fusarium fracticaudum, Phialophora cf. hyalina, and Morchella septimelata.</title>
        <authorList>
            <person name="Wingfield B.D."/>
            <person name="Bills G.F."/>
            <person name="Dong Y."/>
            <person name="Huang W."/>
            <person name="Nel W.J."/>
            <person name="Swalarsk-Parry B.S."/>
            <person name="Vaghefi N."/>
            <person name="Wilken P.M."/>
            <person name="An Z."/>
            <person name="de Beer Z.W."/>
            <person name="De Vos L."/>
            <person name="Chen L."/>
            <person name="Duong T.A."/>
            <person name="Gao Y."/>
            <person name="Hammerbacher A."/>
            <person name="Kikkert J.R."/>
            <person name="Li Y."/>
            <person name="Li H."/>
            <person name="Li K."/>
            <person name="Li Q."/>
            <person name="Liu X."/>
            <person name="Ma X."/>
            <person name="Naidoo K."/>
            <person name="Pethybridge S.J."/>
            <person name="Sun J."/>
            <person name="Steenkamp E.T."/>
            <person name="van der Nest M.A."/>
            <person name="van Wyk S."/>
            <person name="Wingfield M.J."/>
            <person name="Xiong C."/>
            <person name="Yue Q."/>
            <person name="Zhang X."/>
        </authorList>
    </citation>
    <scope>NUCLEOTIDE SEQUENCE [LARGE SCALE GENOMIC DNA]</scope>
    <source>
        <strain evidence="2 3">DSM 5745</strain>
    </source>
</reference>
<feature type="compositionally biased region" description="Basic and acidic residues" evidence="1">
    <location>
        <begin position="54"/>
        <end position="68"/>
    </location>
</feature>